<sequence length="117" mass="12647">MGLTRDFKETILARVQTDPKFRDALFKEGIETLLAGDVDTGKAIIRDYIKATIGFEALGVETGLSPKSLIRMFGSSGNPQAKNLFAVISHLQRLAGLTVHVTTRTLGRGMTRAPSGD</sequence>
<protein>
    <submittedName>
        <fullName evidence="1">DNA-binding protein</fullName>
    </submittedName>
</protein>
<dbReference type="EMBL" id="JBHTCA010000045">
    <property type="protein sequence ID" value="MFC7411734.1"/>
    <property type="molecule type" value="Genomic_DNA"/>
</dbReference>
<dbReference type="RefSeq" id="WP_382228552.1">
    <property type="nucleotide sequence ID" value="NZ_JBHTCA010000045.1"/>
</dbReference>
<dbReference type="GO" id="GO:0003677">
    <property type="term" value="F:DNA binding"/>
    <property type="evidence" value="ECO:0007669"/>
    <property type="project" value="UniProtKB-KW"/>
</dbReference>
<evidence type="ECO:0000313" key="1">
    <source>
        <dbReference type="EMBL" id="MFC7411734.1"/>
    </source>
</evidence>
<proteinExistence type="predicted"/>
<dbReference type="Proteomes" id="UP001596501">
    <property type="component" value="Unassembled WGS sequence"/>
</dbReference>
<keyword evidence="2" id="KW-1185">Reference proteome</keyword>
<gene>
    <name evidence="1" type="ORF">ACFQPB_23030</name>
</gene>
<organism evidence="1 2">
    <name type="scientific">Hydrogenophaga atypica</name>
    <dbReference type="NCBI Taxonomy" id="249409"/>
    <lineage>
        <taxon>Bacteria</taxon>
        <taxon>Pseudomonadati</taxon>
        <taxon>Pseudomonadota</taxon>
        <taxon>Betaproteobacteria</taxon>
        <taxon>Burkholderiales</taxon>
        <taxon>Comamonadaceae</taxon>
        <taxon>Hydrogenophaga</taxon>
    </lineage>
</organism>
<evidence type="ECO:0000313" key="2">
    <source>
        <dbReference type="Proteomes" id="UP001596501"/>
    </source>
</evidence>
<reference evidence="2" key="1">
    <citation type="journal article" date="2019" name="Int. J. Syst. Evol. Microbiol.">
        <title>The Global Catalogue of Microorganisms (GCM) 10K type strain sequencing project: providing services to taxonomists for standard genome sequencing and annotation.</title>
        <authorList>
            <consortium name="The Broad Institute Genomics Platform"/>
            <consortium name="The Broad Institute Genome Sequencing Center for Infectious Disease"/>
            <person name="Wu L."/>
            <person name="Ma J."/>
        </authorList>
    </citation>
    <scope>NUCLEOTIDE SEQUENCE [LARGE SCALE GENOMIC DNA]</scope>
    <source>
        <strain evidence="2">CGMCC 1.12371</strain>
    </source>
</reference>
<accession>A0ABW2QRF9</accession>
<name>A0ABW2QRF9_9BURK</name>
<keyword evidence="1" id="KW-0238">DNA-binding</keyword>
<comment type="caution">
    <text evidence="1">The sequence shown here is derived from an EMBL/GenBank/DDBJ whole genome shotgun (WGS) entry which is preliminary data.</text>
</comment>